<gene>
    <name evidence="1" type="ORF">A6A05_07565</name>
</gene>
<keyword evidence="2" id="KW-1185">Reference proteome</keyword>
<dbReference type="STRING" id="1437059.A6A05_07565"/>
<dbReference type="Proteomes" id="UP000078543">
    <property type="component" value="Unassembled WGS sequence"/>
</dbReference>
<sequence>MRFRVRDLDRPLAAMPALPESHPSAAESQLVAGLIDMIGGSALFGEQMLLAEEQERCYRAIADLRRLIGETGEMLPADALGADDLLAMKAACRKYLDLAETWDKKSGRRFSMPSYRFYQMLGAFREMMGLHLWRLGDLHDLDVDGRLVAFFPGSKE</sequence>
<protein>
    <submittedName>
        <fullName evidence="1">Uncharacterized protein</fullName>
    </submittedName>
</protein>
<name>A0A178N0B0_9PROT</name>
<dbReference type="RefSeq" id="WP_068497588.1">
    <property type="nucleotide sequence ID" value="NZ_LWQU01000075.1"/>
</dbReference>
<comment type="caution">
    <text evidence="1">The sequence shown here is derived from an EMBL/GenBank/DDBJ whole genome shotgun (WGS) entry which is preliminary data.</text>
</comment>
<organism evidence="1 2">
    <name type="scientific">Magnetospirillum moscoviense</name>
    <dbReference type="NCBI Taxonomy" id="1437059"/>
    <lineage>
        <taxon>Bacteria</taxon>
        <taxon>Pseudomonadati</taxon>
        <taxon>Pseudomonadota</taxon>
        <taxon>Alphaproteobacteria</taxon>
        <taxon>Rhodospirillales</taxon>
        <taxon>Rhodospirillaceae</taxon>
        <taxon>Magnetospirillum</taxon>
    </lineage>
</organism>
<reference evidence="1 2" key="1">
    <citation type="submission" date="2016-04" db="EMBL/GenBank/DDBJ databases">
        <title>Draft genome sequence of freshwater magnetotactic bacteria Magnetospirillum marisnigri SP-1 and Magnetospirillum moscoviense BB-1.</title>
        <authorList>
            <person name="Koziaeva V."/>
            <person name="Dziuba M.V."/>
            <person name="Ivanov T.M."/>
            <person name="Kuznetsov B."/>
            <person name="Grouzdev D.S."/>
        </authorList>
    </citation>
    <scope>NUCLEOTIDE SEQUENCE [LARGE SCALE GENOMIC DNA]</scope>
    <source>
        <strain evidence="1 2">BB-1</strain>
    </source>
</reference>
<evidence type="ECO:0000313" key="1">
    <source>
        <dbReference type="EMBL" id="OAN58022.1"/>
    </source>
</evidence>
<dbReference type="AlphaFoldDB" id="A0A178N0B0"/>
<evidence type="ECO:0000313" key="2">
    <source>
        <dbReference type="Proteomes" id="UP000078543"/>
    </source>
</evidence>
<accession>A0A178N0B0</accession>
<dbReference type="EMBL" id="LWQU01000075">
    <property type="protein sequence ID" value="OAN58022.1"/>
    <property type="molecule type" value="Genomic_DNA"/>
</dbReference>
<proteinExistence type="predicted"/>